<dbReference type="PANTHER" id="PTHR33480">
    <property type="entry name" value="SET DOMAIN-CONTAINING PROTEIN-RELATED"/>
    <property type="match status" value="1"/>
</dbReference>
<accession>A0A9P0BGX4</accession>
<name>A0A9P0BGX4_BRAAE</name>
<dbReference type="GO" id="GO:0003677">
    <property type="term" value="F:DNA binding"/>
    <property type="evidence" value="ECO:0007669"/>
    <property type="project" value="InterPro"/>
</dbReference>
<dbReference type="InterPro" id="IPR013762">
    <property type="entry name" value="Integrase-like_cat_sf"/>
</dbReference>
<dbReference type="Gene3D" id="1.10.443.10">
    <property type="entry name" value="Intergrase catalytic core"/>
    <property type="match status" value="1"/>
</dbReference>
<keyword evidence="1" id="KW-0233">DNA recombination</keyword>
<gene>
    <name evidence="2" type="ORF">MELIAE_LOCUS12107</name>
</gene>
<dbReference type="InterPro" id="IPR011010">
    <property type="entry name" value="DNA_brk_join_enz"/>
</dbReference>
<sequence length="778" mass="89924">MALNLNQYENSILNVGNSMCNRDYAQMNRNTTTTNQSVVDEKCLIVVFEESEFNFDDMDPDYVPSSAEVDEDTSPEGEYYNDDTENMQADIKNDPPQTLSLAKDTSENRFGILKSNGEMRRWRKQMDYCFYCESYNLNFARHVQRNHAGEIEVKKIMCQPPKSKERRNLLDKLRKKGNYLNSNEACKPVQRLRVANELLPCDNCLGFFSSRLLWRHRNKCTGKKTRDHQSSAQNILLANLKVDAQLRKFVFPKMRGDDISLVAKSDSLICAYGARYMKIHREKHFINVTSRKMRELGRLLIEVRKREPSIKSLFDALKPKHFDLLVAATKSEAKYDMEKDKYKSPTYALNMGTTLKQCAEIAIIFALKRKQVTETIKSAEAEADLKTLIQVIESQWKYEISSQATNDLNINKWNKITIVPLASDIKLLKDALVAKAKQAVEGLHADVNVKDFINLLETIYCRLILLNRRRPGELQRLSLDLYEQAEINHKYEEFEDIISPSERILIQKFKRIVIRGKRGRGVPVLFSPDTQEHINILLKYRHNFIKEQNSYLFANPKTSQPICGYKVLNKYAVSCGAKNPDAITSTKLRKHLATLTQIFSMSDTDLEQLANFMGHTIGVHKNNYRLPDDVYQTAKISKLLLLMESGGAAEFKGKPLNEIELNLDEDINAENPLSAISSDNEVVPEIYNKNLGNIKKREANKTTVTDICEKKKRRILMPWTEEQKTTVTNYFSTHIKNKKPPKKYECELLKNKYPDLLQNKDWLKIKVYIQNEYSKKKN</sequence>
<dbReference type="Proteomes" id="UP001154078">
    <property type="component" value="Chromosome 8"/>
</dbReference>
<evidence type="ECO:0000256" key="1">
    <source>
        <dbReference type="ARBA" id="ARBA00023172"/>
    </source>
</evidence>
<protein>
    <submittedName>
        <fullName evidence="2">Uncharacterized protein</fullName>
    </submittedName>
</protein>
<dbReference type="SUPFAM" id="SSF56349">
    <property type="entry name" value="DNA breaking-rejoining enzymes"/>
    <property type="match status" value="1"/>
</dbReference>
<proteinExistence type="predicted"/>
<keyword evidence="3" id="KW-1185">Reference proteome</keyword>
<dbReference type="GO" id="GO:0015074">
    <property type="term" value="P:DNA integration"/>
    <property type="evidence" value="ECO:0007669"/>
    <property type="project" value="InterPro"/>
</dbReference>
<dbReference type="OrthoDB" id="6772351at2759"/>
<dbReference type="EMBL" id="OV121139">
    <property type="protein sequence ID" value="CAH0563122.1"/>
    <property type="molecule type" value="Genomic_DNA"/>
</dbReference>
<dbReference type="AlphaFoldDB" id="A0A9P0BGX4"/>
<organism evidence="2 3">
    <name type="scientific">Brassicogethes aeneus</name>
    <name type="common">Rape pollen beetle</name>
    <name type="synonym">Meligethes aeneus</name>
    <dbReference type="NCBI Taxonomy" id="1431903"/>
    <lineage>
        <taxon>Eukaryota</taxon>
        <taxon>Metazoa</taxon>
        <taxon>Ecdysozoa</taxon>
        <taxon>Arthropoda</taxon>
        <taxon>Hexapoda</taxon>
        <taxon>Insecta</taxon>
        <taxon>Pterygota</taxon>
        <taxon>Neoptera</taxon>
        <taxon>Endopterygota</taxon>
        <taxon>Coleoptera</taxon>
        <taxon>Polyphaga</taxon>
        <taxon>Cucujiformia</taxon>
        <taxon>Nitidulidae</taxon>
        <taxon>Meligethinae</taxon>
        <taxon>Brassicogethes</taxon>
    </lineage>
</organism>
<evidence type="ECO:0000313" key="2">
    <source>
        <dbReference type="EMBL" id="CAH0563122.1"/>
    </source>
</evidence>
<reference evidence="2" key="1">
    <citation type="submission" date="2021-12" db="EMBL/GenBank/DDBJ databases">
        <authorList>
            <person name="King R."/>
        </authorList>
    </citation>
    <scope>NUCLEOTIDE SEQUENCE</scope>
</reference>
<evidence type="ECO:0000313" key="3">
    <source>
        <dbReference type="Proteomes" id="UP001154078"/>
    </source>
</evidence>
<dbReference type="PANTHER" id="PTHR33480:SF1">
    <property type="entry name" value="TYR RECOMBINASE DOMAIN-CONTAINING PROTEIN"/>
    <property type="match status" value="1"/>
</dbReference>
<dbReference type="GO" id="GO:0006310">
    <property type="term" value="P:DNA recombination"/>
    <property type="evidence" value="ECO:0007669"/>
    <property type="project" value="UniProtKB-KW"/>
</dbReference>